<dbReference type="PRINTS" id="PR00081">
    <property type="entry name" value="GDHRDH"/>
</dbReference>
<dbReference type="EMBL" id="UINC01023786">
    <property type="protein sequence ID" value="SVA96151.1"/>
    <property type="molecule type" value="Genomic_DNA"/>
</dbReference>
<dbReference type="PROSITE" id="PS00061">
    <property type="entry name" value="ADH_SHORT"/>
    <property type="match status" value="1"/>
</dbReference>
<comment type="similarity">
    <text evidence="1">Belongs to the short-chain dehydrogenases/reductases (SDR) family.</text>
</comment>
<proteinExistence type="inferred from homology"/>
<dbReference type="CDD" id="cd05233">
    <property type="entry name" value="SDR_c"/>
    <property type="match status" value="1"/>
</dbReference>
<dbReference type="InterPro" id="IPR020904">
    <property type="entry name" value="Sc_DH/Rdtase_CS"/>
</dbReference>
<name>A0A382A4H9_9ZZZZ</name>
<dbReference type="FunFam" id="3.40.50.720:FF:000084">
    <property type="entry name" value="Short-chain dehydrogenase reductase"/>
    <property type="match status" value="1"/>
</dbReference>
<dbReference type="SUPFAM" id="SSF51735">
    <property type="entry name" value="NAD(P)-binding Rossmann-fold domains"/>
    <property type="match status" value="1"/>
</dbReference>
<evidence type="ECO:0000256" key="2">
    <source>
        <dbReference type="ARBA" id="ARBA00023002"/>
    </source>
</evidence>
<protein>
    <recommendedName>
        <fullName evidence="4">Short-chain dehydrogenase</fullName>
    </recommendedName>
</protein>
<evidence type="ECO:0000313" key="3">
    <source>
        <dbReference type="EMBL" id="SVA96151.1"/>
    </source>
</evidence>
<dbReference type="InterPro" id="IPR002347">
    <property type="entry name" value="SDR_fam"/>
</dbReference>
<dbReference type="Gene3D" id="3.40.50.720">
    <property type="entry name" value="NAD(P)-binding Rossmann-like Domain"/>
    <property type="match status" value="1"/>
</dbReference>
<sequence>VTETARQVYGGVDILVNNAGVVHRATILETSEADWDRVMEVNVKAIYLLSREVIPLMVERGGGSIINMASGWGLAAGPRAAAYCASKGAVVQLTKGMAIDHAPDGVRVNCVCPGDVDTPMLGVEAKELDVPRARFLAEAAARPMERVGCASEIAASILYLAGSESTFVTGTSLVIDGGGLLG</sequence>
<accession>A0A382A4H9</accession>
<dbReference type="Pfam" id="PF13561">
    <property type="entry name" value="adh_short_C2"/>
    <property type="match status" value="1"/>
</dbReference>
<dbReference type="InterPro" id="IPR036291">
    <property type="entry name" value="NAD(P)-bd_dom_sf"/>
</dbReference>
<organism evidence="3">
    <name type="scientific">marine metagenome</name>
    <dbReference type="NCBI Taxonomy" id="408172"/>
    <lineage>
        <taxon>unclassified sequences</taxon>
        <taxon>metagenomes</taxon>
        <taxon>ecological metagenomes</taxon>
    </lineage>
</organism>
<evidence type="ECO:0008006" key="4">
    <source>
        <dbReference type="Google" id="ProtNLM"/>
    </source>
</evidence>
<dbReference type="PANTHER" id="PTHR43477:SF1">
    <property type="entry name" value="DIHYDROANTICAPSIN 7-DEHYDROGENASE"/>
    <property type="match status" value="1"/>
</dbReference>
<dbReference type="AlphaFoldDB" id="A0A382A4H9"/>
<reference evidence="3" key="1">
    <citation type="submission" date="2018-05" db="EMBL/GenBank/DDBJ databases">
        <authorList>
            <person name="Lanie J.A."/>
            <person name="Ng W.-L."/>
            <person name="Kazmierczak K.M."/>
            <person name="Andrzejewski T.M."/>
            <person name="Davidsen T.M."/>
            <person name="Wayne K.J."/>
            <person name="Tettelin H."/>
            <person name="Glass J.I."/>
            <person name="Rusch D."/>
            <person name="Podicherti R."/>
            <person name="Tsui H.-C.T."/>
            <person name="Winkler M.E."/>
        </authorList>
    </citation>
    <scope>NUCLEOTIDE SEQUENCE</scope>
</reference>
<gene>
    <name evidence="3" type="ORF">METZ01_LOCUS149005</name>
</gene>
<dbReference type="GO" id="GO:0016491">
    <property type="term" value="F:oxidoreductase activity"/>
    <property type="evidence" value="ECO:0007669"/>
    <property type="project" value="UniProtKB-KW"/>
</dbReference>
<dbReference type="PANTHER" id="PTHR43477">
    <property type="entry name" value="DIHYDROANTICAPSIN 7-DEHYDROGENASE"/>
    <property type="match status" value="1"/>
</dbReference>
<evidence type="ECO:0000256" key="1">
    <source>
        <dbReference type="ARBA" id="ARBA00006484"/>
    </source>
</evidence>
<dbReference type="InterPro" id="IPR051122">
    <property type="entry name" value="SDR_DHRS6-like"/>
</dbReference>
<feature type="non-terminal residue" evidence="3">
    <location>
        <position position="1"/>
    </location>
</feature>
<dbReference type="PRINTS" id="PR00080">
    <property type="entry name" value="SDRFAMILY"/>
</dbReference>
<keyword evidence="2" id="KW-0560">Oxidoreductase</keyword>